<dbReference type="AlphaFoldDB" id="A6HUD2"/>
<dbReference type="EMBL" id="CH473951">
    <property type="protein sequence ID" value="EDM02495.1"/>
    <property type="molecule type" value="Genomic_DNA"/>
</dbReference>
<organism evidence="1 2">
    <name type="scientific">Rattus norvegicus</name>
    <name type="common">Rat</name>
    <dbReference type="NCBI Taxonomy" id="10116"/>
    <lineage>
        <taxon>Eukaryota</taxon>
        <taxon>Metazoa</taxon>
        <taxon>Chordata</taxon>
        <taxon>Craniata</taxon>
        <taxon>Vertebrata</taxon>
        <taxon>Euteleostomi</taxon>
        <taxon>Mammalia</taxon>
        <taxon>Eutheria</taxon>
        <taxon>Euarchontoglires</taxon>
        <taxon>Glires</taxon>
        <taxon>Rodentia</taxon>
        <taxon>Myomorpha</taxon>
        <taxon>Muroidea</taxon>
        <taxon>Muridae</taxon>
        <taxon>Murinae</taxon>
        <taxon>Rattus</taxon>
    </lineage>
</organism>
<dbReference type="Proteomes" id="UP000234681">
    <property type="component" value="Chromosome 15"/>
</dbReference>
<name>A6HUD2_RAT</name>
<protein>
    <submittedName>
        <fullName evidence="1">RCG36832</fullName>
    </submittedName>
</protein>
<evidence type="ECO:0000313" key="1">
    <source>
        <dbReference type="EMBL" id="EDM02495.1"/>
    </source>
</evidence>
<gene>
    <name evidence="1" type="ORF">rCG_36832</name>
</gene>
<reference evidence="1 2" key="1">
    <citation type="submission" date="2005-07" db="EMBL/GenBank/DDBJ databases">
        <authorList>
            <person name="Mural R.J."/>
            <person name="Li P.W."/>
            <person name="Adams M.D."/>
            <person name="Amanatides P.G."/>
            <person name="Baden-Tillson H."/>
            <person name="Barnstead M."/>
            <person name="Chin S.H."/>
            <person name="Dew I."/>
            <person name="Evans C.A."/>
            <person name="Ferriera S."/>
            <person name="Flanigan M."/>
            <person name="Fosler C."/>
            <person name="Glodek A."/>
            <person name="Gu Z."/>
            <person name="Holt R.A."/>
            <person name="Jennings D."/>
            <person name="Kraft C.L."/>
            <person name="Lu F."/>
            <person name="Nguyen T."/>
            <person name="Nusskern D.R."/>
            <person name="Pfannkoch C.M."/>
            <person name="Sitter C."/>
            <person name="Sutton G.G."/>
            <person name="Venter J.C."/>
            <person name="Wang Z."/>
            <person name="Woodage T."/>
            <person name="Zheng X.H."/>
            <person name="Zhong F."/>
        </authorList>
    </citation>
    <scope>NUCLEOTIDE SEQUENCE [LARGE SCALE GENOMIC DNA]</scope>
    <source>
        <strain>BN</strain>
        <strain evidence="2">Sprague-Dawley</strain>
    </source>
</reference>
<evidence type="ECO:0000313" key="2">
    <source>
        <dbReference type="Proteomes" id="UP000234681"/>
    </source>
</evidence>
<accession>A6HUD2</accession>
<proteinExistence type="predicted"/>
<sequence length="28" mass="3276">MPTLSTKQNVTVMGDRDTHIGLQRWFSR</sequence>